<dbReference type="GO" id="GO:0035312">
    <property type="term" value="F:5'-3' DNA exonuclease activity"/>
    <property type="evidence" value="ECO:0007669"/>
    <property type="project" value="TreeGrafter"/>
</dbReference>
<sequence>MLVADKTLRKDERERKQQAYWIEPSRVMFGEFPVDSFKYRTTMFEHYFLSHFHSDHYGGITKTWKHGIIVGTE</sequence>
<dbReference type="GO" id="GO:0006303">
    <property type="term" value="P:double-strand break repair via nonhomologous end joining"/>
    <property type="evidence" value="ECO:0007669"/>
    <property type="project" value="TreeGrafter"/>
</dbReference>
<name>A0A0A1UGH4_ENTIV</name>
<evidence type="ECO:0000313" key="1">
    <source>
        <dbReference type="EMBL" id="ELP94909.1"/>
    </source>
</evidence>
<proteinExistence type="predicted"/>
<dbReference type="EMBL" id="KB206169">
    <property type="protein sequence ID" value="ELP94909.1"/>
    <property type="molecule type" value="Genomic_DNA"/>
</dbReference>
<dbReference type="InterPro" id="IPR036866">
    <property type="entry name" value="RibonucZ/Hydroxyglut_hydro"/>
</dbReference>
<dbReference type="PANTHER" id="PTHR23240:SF6">
    <property type="entry name" value="DNA CROSS-LINK REPAIR 1A PROTEIN"/>
    <property type="match status" value="1"/>
</dbReference>
<dbReference type="Gene3D" id="3.60.15.10">
    <property type="entry name" value="Ribonuclease Z/Hydroxyacylglutathione hydrolase-like"/>
    <property type="match status" value="1"/>
</dbReference>
<dbReference type="PANTHER" id="PTHR23240">
    <property type="entry name" value="DNA CROSS-LINK REPAIR PROTEIN PSO2/SNM1-RELATED"/>
    <property type="match status" value="1"/>
</dbReference>
<dbReference type="AlphaFoldDB" id="A0A0A1UGH4"/>
<dbReference type="VEuPathDB" id="AmoebaDB:EIN_249830"/>
<dbReference type="GO" id="GO:0036297">
    <property type="term" value="P:interstrand cross-link repair"/>
    <property type="evidence" value="ECO:0007669"/>
    <property type="project" value="TreeGrafter"/>
</dbReference>
<evidence type="ECO:0000313" key="2">
    <source>
        <dbReference type="Proteomes" id="UP000014680"/>
    </source>
</evidence>
<dbReference type="GeneID" id="14893906"/>
<dbReference type="KEGG" id="eiv:EIN_249830"/>
<accession>A0A0A1UGH4</accession>
<evidence type="ECO:0008006" key="3">
    <source>
        <dbReference type="Google" id="ProtNLM"/>
    </source>
</evidence>
<organism evidence="1 2">
    <name type="scientific">Entamoeba invadens IP1</name>
    <dbReference type="NCBI Taxonomy" id="370355"/>
    <lineage>
        <taxon>Eukaryota</taxon>
        <taxon>Amoebozoa</taxon>
        <taxon>Evosea</taxon>
        <taxon>Archamoebae</taxon>
        <taxon>Mastigamoebida</taxon>
        <taxon>Entamoebidae</taxon>
        <taxon>Entamoeba</taxon>
    </lineage>
</organism>
<dbReference type="OrthoDB" id="262529at2759"/>
<dbReference type="Proteomes" id="UP000014680">
    <property type="component" value="Unassembled WGS sequence"/>
</dbReference>
<protein>
    <recommendedName>
        <fullName evidence="3">DNA cross-link repair protein pso2/snm1</fullName>
    </recommendedName>
</protein>
<gene>
    <name evidence="1" type="ORF">EIN_249830</name>
</gene>
<reference evidence="1 2" key="1">
    <citation type="submission" date="2012-10" db="EMBL/GenBank/DDBJ databases">
        <authorList>
            <person name="Zafar N."/>
            <person name="Inman J."/>
            <person name="Hall N."/>
            <person name="Lorenzi H."/>
            <person name="Caler E."/>
        </authorList>
    </citation>
    <scope>NUCLEOTIDE SEQUENCE [LARGE SCALE GENOMIC DNA]</scope>
    <source>
        <strain evidence="1 2">IP1</strain>
    </source>
</reference>
<feature type="non-terminal residue" evidence="1">
    <location>
        <position position="73"/>
    </location>
</feature>
<keyword evidence="2" id="KW-1185">Reference proteome</keyword>
<dbReference type="GO" id="GO:0003684">
    <property type="term" value="F:damaged DNA binding"/>
    <property type="evidence" value="ECO:0007669"/>
    <property type="project" value="TreeGrafter"/>
</dbReference>
<feature type="non-terminal residue" evidence="1">
    <location>
        <position position="1"/>
    </location>
</feature>
<dbReference type="SUPFAM" id="SSF56281">
    <property type="entry name" value="Metallo-hydrolase/oxidoreductase"/>
    <property type="match status" value="1"/>
</dbReference>
<dbReference type="RefSeq" id="XP_004261680.1">
    <property type="nucleotide sequence ID" value="XM_004261632.1"/>
</dbReference>